<accession>A0A9D2UXJ3</accession>
<reference evidence="3" key="2">
    <citation type="submission" date="2021-09" db="EMBL/GenBank/DDBJ databases">
        <authorList>
            <person name="Gilroy R."/>
        </authorList>
    </citation>
    <scope>NUCLEOTIDE SEQUENCE</scope>
    <source>
        <strain evidence="3">ChiGjej6B6-11269</strain>
    </source>
</reference>
<dbReference type="InterPro" id="IPR008984">
    <property type="entry name" value="SMAD_FHA_dom_sf"/>
</dbReference>
<name>A0A9D2UXJ3_9ACTN</name>
<dbReference type="AlphaFoldDB" id="A0A9D2UXJ3"/>
<evidence type="ECO:0000313" key="4">
    <source>
        <dbReference type="Proteomes" id="UP000786989"/>
    </source>
</evidence>
<sequence>MEPKNEQKPVNVLTEFLTDWIRKNSKESAPFYSFEVGKRKNVEQKDVERWIFNCNYLYYRLGDCLFEKGFFSSPSDGDKVLFARLDAFKTIKDSNPLNLRQKTDAAVINELAKDWPPLVKSSRNRLDKLLATMEEFRPTLVGGSKERDEVLDGFIAEMKSEAEFYSSLARTPGGNERAVLDRCKMLIPLWCVKEINPLYTLLIWHDENAISELCERMKESFERCGYSSANGGYKHDAYTVMVKRAQSAYLEDIDYDGSELGEYTITELVSMYDRSQLSVDRIQDSSSFPRGLLAKSQLIWNVVICSIFGPKEVVNPRVEEYTALKRVPRLWGSIDEMREGMCGEVNLRRRYRNRGVETVGRIVMEDVRSSCLWKVIGSVYDEEAPLPPSAYTAQYEDMTGAFIATRCYDGHGRICEGDGDSRYHVEISVKVDESGRKELVARDLGSTNGSYVLRQSGRSEMYYVLKNDDDIGVEAWAPILGVSPEAVEIVDELELRRGDIINLCNSCFEIV</sequence>
<dbReference type="Proteomes" id="UP000786989">
    <property type="component" value="Unassembled WGS sequence"/>
</dbReference>
<protein>
    <submittedName>
        <fullName evidence="3">FHA domain-containing protein</fullName>
    </submittedName>
</protein>
<dbReference type="EMBL" id="DYWI01000165">
    <property type="protein sequence ID" value="HJF66154.1"/>
    <property type="molecule type" value="Genomic_DNA"/>
</dbReference>
<gene>
    <name evidence="3" type="ORF">K8U77_08600</name>
</gene>
<organism evidence="3 4">
    <name type="scientific">Slackia equolifaciens</name>
    <dbReference type="NCBI Taxonomy" id="498718"/>
    <lineage>
        <taxon>Bacteria</taxon>
        <taxon>Bacillati</taxon>
        <taxon>Actinomycetota</taxon>
        <taxon>Coriobacteriia</taxon>
        <taxon>Eggerthellales</taxon>
        <taxon>Eggerthellaceae</taxon>
        <taxon>Slackia</taxon>
    </lineage>
</organism>
<dbReference type="Pfam" id="PF00498">
    <property type="entry name" value="FHA"/>
    <property type="match status" value="1"/>
</dbReference>
<keyword evidence="1" id="KW-0597">Phosphoprotein</keyword>
<reference evidence="3" key="1">
    <citation type="journal article" date="2021" name="PeerJ">
        <title>Extensive microbial diversity within the chicken gut microbiome revealed by metagenomics and culture.</title>
        <authorList>
            <person name="Gilroy R."/>
            <person name="Ravi A."/>
            <person name="Getino M."/>
            <person name="Pursley I."/>
            <person name="Horton D.L."/>
            <person name="Alikhan N.F."/>
            <person name="Baker D."/>
            <person name="Gharbi K."/>
            <person name="Hall N."/>
            <person name="Watson M."/>
            <person name="Adriaenssens E.M."/>
            <person name="Foster-Nyarko E."/>
            <person name="Jarju S."/>
            <person name="Secka A."/>
            <person name="Antonio M."/>
            <person name="Oren A."/>
            <person name="Chaudhuri R.R."/>
            <person name="La Ragione R."/>
            <person name="Hildebrand F."/>
            <person name="Pallen M.J."/>
        </authorList>
    </citation>
    <scope>NUCLEOTIDE SEQUENCE</scope>
    <source>
        <strain evidence="3">ChiGjej6B6-11269</strain>
    </source>
</reference>
<dbReference type="CDD" id="cd00060">
    <property type="entry name" value="FHA"/>
    <property type="match status" value="1"/>
</dbReference>
<evidence type="ECO:0000256" key="1">
    <source>
        <dbReference type="ARBA" id="ARBA00022553"/>
    </source>
</evidence>
<dbReference type="InterPro" id="IPR000253">
    <property type="entry name" value="FHA_dom"/>
</dbReference>
<proteinExistence type="predicted"/>
<feature type="domain" description="FHA" evidence="2">
    <location>
        <begin position="421"/>
        <end position="471"/>
    </location>
</feature>
<dbReference type="SUPFAM" id="SSF49879">
    <property type="entry name" value="SMAD/FHA domain"/>
    <property type="match status" value="1"/>
</dbReference>
<evidence type="ECO:0000259" key="2">
    <source>
        <dbReference type="Pfam" id="PF00498"/>
    </source>
</evidence>
<evidence type="ECO:0000313" key="3">
    <source>
        <dbReference type="EMBL" id="HJF66154.1"/>
    </source>
</evidence>
<dbReference type="Gene3D" id="2.60.200.20">
    <property type="match status" value="1"/>
</dbReference>
<comment type="caution">
    <text evidence="3">The sequence shown here is derived from an EMBL/GenBank/DDBJ whole genome shotgun (WGS) entry which is preliminary data.</text>
</comment>